<comment type="caution">
    <text evidence="3">The sequence shown here is derived from an EMBL/GenBank/DDBJ whole genome shotgun (WGS) entry which is preliminary data.</text>
</comment>
<name>A0A8S3F6G8_9BILA</name>
<evidence type="ECO:0000313" key="3">
    <source>
        <dbReference type="EMBL" id="CAF5106671.1"/>
    </source>
</evidence>
<organism evidence="3 5">
    <name type="scientific">Rotaria magnacalcarata</name>
    <dbReference type="NCBI Taxonomy" id="392030"/>
    <lineage>
        <taxon>Eukaryota</taxon>
        <taxon>Metazoa</taxon>
        <taxon>Spiralia</taxon>
        <taxon>Gnathifera</taxon>
        <taxon>Rotifera</taxon>
        <taxon>Eurotatoria</taxon>
        <taxon>Bdelloidea</taxon>
        <taxon>Philodinida</taxon>
        <taxon>Philodinidae</taxon>
        <taxon>Rotaria</taxon>
    </lineage>
</organism>
<feature type="region of interest" description="Disordered" evidence="1">
    <location>
        <begin position="1"/>
        <end position="51"/>
    </location>
</feature>
<reference evidence="3" key="1">
    <citation type="submission" date="2021-02" db="EMBL/GenBank/DDBJ databases">
        <authorList>
            <person name="Nowell W R."/>
        </authorList>
    </citation>
    <scope>NUCLEOTIDE SEQUENCE</scope>
</reference>
<dbReference type="InterPro" id="IPR001357">
    <property type="entry name" value="BRCT_dom"/>
</dbReference>
<dbReference type="EMBL" id="CAJOBH010240251">
    <property type="protein sequence ID" value="CAF5106671.1"/>
    <property type="molecule type" value="Genomic_DNA"/>
</dbReference>
<dbReference type="SUPFAM" id="SSF52113">
    <property type="entry name" value="BRCT domain"/>
    <property type="match status" value="1"/>
</dbReference>
<sequence>MADIRSFFKKGSTASPSNNNKRVREQLDNDDDDNFISTTGQKSQTTKPKPVDENVIVIKKFDSITPKKKLKTVDIDPLEKKRRVENYKNFMNRGGADAPGSKTIPDGAPSCLKNLTFVISGILESLERDECKSLIEKYSGRVTGSISSKTTHLIVGRDGGE</sequence>
<dbReference type="InterPro" id="IPR036420">
    <property type="entry name" value="BRCT_dom_sf"/>
</dbReference>
<evidence type="ECO:0000313" key="5">
    <source>
        <dbReference type="Proteomes" id="UP000681967"/>
    </source>
</evidence>
<dbReference type="Proteomes" id="UP000681720">
    <property type="component" value="Unassembled WGS sequence"/>
</dbReference>
<dbReference type="AlphaFoldDB" id="A0A8S3F6G8"/>
<accession>A0A8S3F6G8</accession>
<evidence type="ECO:0000259" key="2">
    <source>
        <dbReference type="PROSITE" id="PS50172"/>
    </source>
</evidence>
<feature type="non-terminal residue" evidence="3">
    <location>
        <position position="1"/>
    </location>
</feature>
<evidence type="ECO:0000256" key="1">
    <source>
        <dbReference type="SAM" id="MobiDB-lite"/>
    </source>
</evidence>
<protein>
    <recommendedName>
        <fullName evidence="2">BRCT domain-containing protein</fullName>
    </recommendedName>
</protein>
<dbReference type="Pfam" id="PF00533">
    <property type="entry name" value="BRCT"/>
    <property type="match status" value="1"/>
</dbReference>
<proteinExistence type="predicted"/>
<feature type="domain" description="BRCT" evidence="2">
    <location>
        <begin position="107"/>
        <end position="161"/>
    </location>
</feature>
<dbReference type="EMBL" id="CAJOBJ010333347">
    <property type="protein sequence ID" value="CAF5185720.1"/>
    <property type="molecule type" value="Genomic_DNA"/>
</dbReference>
<dbReference type="PROSITE" id="PS50172">
    <property type="entry name" value="BRCT"/>
    <property type="match status" value="1"/>
</dbReference>
<gene>
    <name evidence="3" type="ORF">BYL167_LOCUS65087</name>
    <name evidence="4" type="ORF">GIL414_LOCUS70973</name>
</gene>
<evidence type="ECO:0000313" key="4">
    <source>
        <dbReference type="EMBL" id="CAF5185720.1"/>
    </source>
</evidence>
<dbReference type="Gene3D" id="3.40.50.10190">
    <property type="entry name" value="BRCT domain"/>
    <property type="match status" value="1"/>
</dbReference>
<dbReference type="Proteomes" id="UP000681967">
    <property type="component" value="Unassembled WGS sequence"/>
</dbReference>
<feature type="compositionally biased region" description="Polar residues" evidence="1">
    <location>
        <begin position="35"/>
        <end position="47"/>
    </location>
</feature>